<comment type="caution">
    <text evidence="2">The sequence shown here is derived from an EMBL/GenBank/DDBJ whole genome shotgun (WGS) entry which is preliminary data.</text>
</comment>
<sequence>MLCLSLPQTDSPDDKLIVPPEARGPLPPDAPNDEQPDDGLPPYVLRKDEMRNEQLTVEIQRYFDVLLDISHDIRSTLAHMRHARMAPSSIVAPDAISPPKAPGQLPQPFTPPAFGVGLPYDEDDAKRRNEQGLQEARVERDAWKGILDALTKLKKARDAEGGR</sequence>
<feature type="region of interest" description="Disordered" evidence="1">
    <location>
        <begin position="1"/>
        <end position="43"/>
    </location>
</feature>
<accession>A0A550CLZ8</accession>
<name>A0A550CLZ8_9AGAR</name>
<dbReference type="AlphaFoldDB" id="A0A550CLZ8"/>
<dbReference type="Proteomes" id="UP000320762">
    <property type="component" value="Unassembled WGS sequence"/>
</dbReference>
<gene>
    <name evidence="2" type="ORF">BD626DRAFT_566475</name>
</gene>
<proteinExistence type="predicted"/>
<evidence type="ECO:0008006" key="4">
    <source>
        <dbReference type="Google" id="ProtNLM"/>
    </source>
</evidence>
<keyword evidence="3" id="KW-1185">Reference proteome</keyword>
<dbReference type="EMBL" id="VDMD01000004">
    <property type="protein sequence ID" value="TRM65822.1"/>
    <property type="molecule type" value="Genomic_DNA"/>
</dbReference>
<dbReference type="STRING" id="97359.A0A550CLZ8"/>
<reference evidence="2 3" key="1">
    <citation type="journal article" date="2019" name="New Phytol.">
        <title>Comparative genomics reveals unique wood-decay strategies and fruiting body development in the Schizophyllaceae.</title>
        <authorList>
            <person name="Almasi E."/>
            <person name="Sahu N."/>
            <person name="Krizsan K."/>
            <person name="Balint B."/>
            <person name="Kovacs G.M."/>
            <person name="Kiss B."/>
            <person name="Cseklye J."/>
            <person name="Drula E."/>
            <person name="Henrissat B."/>
            <person name="Nagy I."/>
            <person name="Chovatia M."/>
            <person name="Adam C."/>
            <person name="LaButti K."/>
            <person name="Lipzen A."/>
            <person name="Riley R."/>
            <person name="Grigoriev I.V."/>
            <person name="Nagy L.G."/>
        </authorList>
    </citation>
    <scope>NUCLEOTIDE SEQUENCE [LARGE SCALE GENOMIC DNA]</scope>
    <source>
        <strain evidence="2 3">NL-1724</strain>
    </source>
</reference>
<dbReference type="OrthoDB" id="3358442at2759"/>
<protein>
    <recommendedName>
        <fullName evidence="4">Mediator of RNA polymerase II transcription subunit 11</fullName>
    </recommendedName>
</protein>
<feature type="compositionally biased region" description="Basic and acidic residues" evidence="1">
    <location>
        <begin position="124"/>
        <end position="138"/>
    </location>
</feature>
<feature type="region of interest" description="Disordered" evidence="1">
    <location>
        <begin position="93"/>
        <end position="138"/>
    </location>
</feature>
<evidence type="ECO:0000313" key="2">
    <source>
        <dbReference type="EMBL" id="TRM65822.1"/>
    </source>
</evidence>
<evidence type="ECO:0000313" key="3">
    <source>
        <dbReference type="Proteomes" id="UP000320762"/>
    </source>
</evidence>
<feature type="compositionally biased region" description="Polar residues" evidence="1">
    <location>
        <begin position="1"/>
        <end position="10"/>
    </location>
</feature>
<evidence type="ECO:0000256" key="1">
    <source>
        <dbReference type="SAM" id="MobiDB-lite"/>
    </source>
</evidence>
<organism evidence="2 3">
    <name type="scientific">Schizophyllum amplum</name>
    <dbReference type="NCBI Taxonomy" id="97359"/>
    <lineage>
        <taxon>Eukaryota</taxon>
        <taxon>Fungi</taxon>
        <taxon>Dikarya</taxon>
        <taxon>Basidiomycota</taxon>
        <taxon>Agaricomycotina</taxon>
        <taxon>Agaricomycetes</taxon>
        <taxon>Agaricomycetidae</taxon>
        <taxon>Agaricales</taxon>
        <taxon>Schizophyllaceae</taxon>
        <taxon>Schizophyllum</taxon>
    </lineage>
</organism>